<dbReference type="GO" id="GO:0006508">
    <property type="term" value="P:proteolysis"/>
    <property type="evidence" value="ECO:0007669"/>
    <property type="project" value="UniProtKB-KW"/>
</dbReference>
<gene>
    <name evidence="6" type="primary">Acr_2</name>
    <name evidence="6" type="ORF">CENUNI_R05458</name>
</gene>
<dbReference type="InterPro" id="IPR043504">
    <property type="entry name" value="Peptidase_S1_PA_chymotrypsin"/>
</dbReference>
<reference evidence="6 7" key="1">
    <citation type="submission" date="2019-09" db="EMBL/GenBank/DDBJ databases">
        <title>Bird 10,000 Genomes (B10K) Project - Family phase.</title>
        <authorList>
            <person name="Zhang G."/>
        </authorList>
    </citation>
    <scope>NUCLEOTIDE SEQUENCE [LARGE SCALE GENOMIC DNA]</scope>
    <source>
        <strain evidence="6">B10K-DU-017-25</strain>
        <tissue evidence="6">Mixed tissue sample</tissue>
    </source>
</reference>
<dbReference type="SMART" id="SM00020">
    <property type="entry name" value="Tryp_SPc"/>
    <property type="match status" value="1"/>
</dbReference>
<dbReference type="GO" id="GO:0007340">
    <property type="term" value="P:acrosome reaction"/>
    <property type="evidence" value="ECO:0007669"/>
    <property type="project" value="TreeGrafter"/>
</dbReference>
<keyword evidence="7" id="KW-1185">Reference proteome</keyword>
<dbReference type="InterPro" id="IPR001254">
    <property type="entry name" value="Trypsin_dom"/>
</dbReference>
<evidence type="ECO:0000313" key="6">
    <source>
        <dbReference type="EMBL" id="NWR82075.1"/>
    </source>
</evidence>
<feature type="non-terminal residue" evidence="6">
    <location>
        <position position="249"/>
    </location>
</feature>
<keyword evidence="4" id="KW-1015">Disulfide bond</keyword>
<sequence length="249" mass="27545">AGSTEVRPGSWPWIVSVQQISHSGNVAHICGGSLIHPSWVLTAAHCFVNTENVSMWRVVAGITNLIQHSPEVQMRYVKQILDHKGYSNITFSNDIAVLELDQPFRCSPYVQLACIPDFSLQVQDLKMCYISGWGATTPGCEFPKRISAGSPFMLKEAQVHLIDLQVCNSSGWYRGAIHNHNLCAGYSQGGIDTCQGDTGGPLSCRDLHTDYFWMVGVTSWGKGCARARQPGVYTATPYFRDWILVQMGF</sequence>
<evidence type="ECO:0000256" key="2">
    <source>
        <dbReference type="ARBA" id="ARBA00022801"/>
    </source>
</evidence>
<dbReference type="EMBL" id="VYZI01002750">
    <property type="protein sequence ID" value="NWR82075.1"/>
    <property type="molecule type" value="Genomic_DNA"/>
</dbReference>
<protein>
    <submittedName>
        <fullName evidence="6">ACRO protein</fullName>
    </submittedName>
</protein>
<name>A0A7K5AEA0_9AVES</name>
<keyword evidence="1" id="KW-0645">Protease</keyword>
<evidence type="ECO:0000256" key="3">
    <source>
        <dbReference type="ARBA" id="ARBA00022825"/>
    </source>
</evidence>
<evidence type="ECO:0000256" key="1">
    <source>
        <dbReference type="ARBA" id="ARBA00022670"/>
    </source>
</evidence>
<feature type="non-terminal residue" evidence="6">
    <location>
        <position position="1"/>
    </location>
</feature>
<dbReference type="PANTHER" id="PTHR24252:SF8">
    <property type="entry name" value="ACROSIN"/>
    <property type="match status" value="1"/>
</dbReference>
<dbReference type="AlphaFoldDB" id="A0A7K5AEA0"/>
<dbReference type="Proteomes" id="UP000517892">
    <property type="component" value="Unassembled WGS sequence"/>
</dbReference>
<evidence type="ECO:0000256" key="4">
    <source>
        <dbReference type="ARBA" id="ARBA00023157"/>
    </source>
</evidence>
<dbReference type="Pfam" id="PF00089">
    <property type="entry name" value="Trypsin"/>
    <property type="match status" value="1"/>
</dbReference>
<evidence type="ECO:0000259" key="5">
    <source>
        <dbReference type="PROSITE" id="PS50240"/>
    </source>
</evidence>
<dbReference type="FunFam" id="2.40.10.10:FF:000003">
    <property type="entry name" value="Transmembrane serine protease 3"/>
    <property type="match status" value="1"/>
</dbReference>
<dbReference type="CDD" id="cd00190">
    <property type="entry name" value="Tryp_SPc"/>
    <property type="match status" value="1"/>
</dbReference>
<organism evidence="6 7">
    <name type="scientific">Centropus unirufus</name>
    <dbReference type="NCBI Taxonomy" id="1118519"/>
    <lineage>
        <taxon>Eukaryota</taxon>
        <taxon>Metazoa</taxon>
        <taxon>Chordata</taxon>
        <taxon>Craniata</taxon>
        <taxon>Vertebrata</taxon>
        <taxon>Euteleostomi</taxon>
        <taxon>Archelosauria</taxon>
        <taxon>Archosauria</taxon>
        <taxon>Dinosauria</taxon>
        <taxon>Saurischia</taxon>
        <taxon>Theropoda</taxon>
        <taxon>Coelurosauria</taxon>
        <taxon>Aves</taxon>
        <taxon>Neognathae</taxon>
        <taxon>Neoaves</taxon>
        <taxon>Otidimorphae</taxon>
        <taxon>Cuculiformes</taxon>
        <taxon>Centropidae</taxon>
        <taxon>Centropus</taxon>
    </lineage>
</organism>
<dbReference type="InterPro" id="IPR018114">
    <property type="entry name" value="TRYPSIN_HIS"/>
</dbReference>
<proteinExistence type="predicted"/>
<dbReference type="PROSITE" id="PS00134">
    <property type="entry name" value="TRYPSIN_HIS"/>
    <property type="match status" value="1"/>
</dbReference>
<dbReference type="GO" id="GO:0004252">
    <property type="term" value="F:serine-type endopeptidase activity"/>
    <property type="evidence" value="ECO:0007669"/>
    <property type="project" value="InterPro"/>
</dbReference>
<dbReference type="PROSITE" id="PS50240">
    <property type="entry name" value="TRYPSIN_DOM"/>
    <property type="match status" value="1"/>
</dbReference>
<comment type="caution">
    <text evidence="6">The sequence shown here is derived from an EMBL/GenBank/DDBJ whole genome shotgun (WGS) entry which is preliminary data.</text>
</comment>
<keyword evidence="3" id="KW-0720">Serine protease</keyword>
<evidence type="ECO:0000313" key="7">
    <source>
        <dbReference type="Proteomes" id="UP000517892"/>
    </source>
</evidence>
<dbReference type="InterPro" id="IPR001314">
    <property type="entry name" value="Peptidase_S1A"/>
</dbReference>
<dbReference type="Gene3D" id="2.40.10.10">
    <property type="entry name" value="Trypsin-like serine proteases"/>
    <property type="match status" value="2"/>
</dbReference>
<feature type="domain" description="Peptidase S1" evidence="5">
    <location>
        <begin position="1"/>
        <end position="248"/>
    </location>
</feature>
<accession>A0A7K5AEA0</accession>
<dbReference type="SUPFAM" id="SSF50494">
    <property type="entry name" value="Trypsin-like serine proteases"/>
    <property type="match status" value="1"/>
</dbReference>
<dbReference type="OrthoDB" id="546450at2759"/>
<dbReference type="InterPro" id="IPR009003">
    <property type="entry name" value="Peptidase_S1_PA"/>
</dbReference>
<dbReference type="PRINTS" id="PR00722">
    <property type="entry name" value="CHYMOTRYPSIN"/>
</dbReference>
<dbReference type="PANTHER" id="PTHR24252">
    <property type="entry name" value="ACROSIN-RELATED"/>
    <property type="match status" value="1"/>
</dbReference>
<keyword evidence="2" id="KW-0378">Hydrolase</keyword>